<dbReference type="UniPathway" id="UPA00060">
    <property type="reaction ID" value="UER00141"/>
</dbReference>
<comment type="catalytic activity">
    <reaction evidence="7 9 10">
        <text>2-(2-carboxy-4-methylthiazol-5-yl)ethyl phosphate + 4-amino-2-methyl-5-(diphosphooxymethyl)pyrimidine + 2 H(+) = thiamine phosphate + CO2 + diphosphate</text>
        <dbReference type="Rhea" id="RHEA:47848"/>
        <dbReference type="ChEBI" id="CHEBI:15378"/>
        <dbReference type="ChEBI" id="CHEBI:16526"/>
        <dbReference type="ChEBI" id="CHEBI:33019"/>
        <dbReference type="ChEBI" id="CHEBI:37575"/>
        <dbReference type="ChEBI" id="CHEBI:57841"/>
        <dbReference type="ChEBI" id="CHEBI:62890"/>
        <dbReference type="EC" id="2.5.1.3"/>
    </reaction>
</comment>
<evidence type="ECO:0000313" key="14">
    <source>
        <dbReference type="Proteomes" id="UP000239706"/>
    </source>
</evidence>
<keyword evidence="2 9" id="KW-0808">Transferase</keyword>
<dbReference type="GO" id="GO:0004789">
    <property type="term" value="F:thiamine-phosphate diphosphorylase activity"/>
    <property type="evidence" value="ECO:0007669"/>
    <property type="project" value="UniProtKB-UniRule"/>
</dbReference>
<evidence type="ECO:0000256" key="2">
    <source>
        <dbReference type="ARBA" id="ARBA00022679"/>
    </source>
</evidence>
<reference evidence="13 14" key="1">
    <citation type="submission" date="2018-03" db="EMBL/GenBank/DDBJ databases">
        <title>Genome sequence of Clostridium liquoris DSM 100320.</title>
        <authorList>
            <person name="Poehlein A."/>
            <person name="Daniel R."/>
        </authorList>
    </citation>
    <scope>NUCLEOTIDE SEQUENCE [LARGE SCALE GENOMIC DNA]</scope>
    <source>
        <strain evidence="13 14">DSM 100320</strain>
    </source>
</reference>
<feature type="binding site" evidence="9">
    <location>
        <position position="110"/>
    </location>
    <ligand>
        <name>4-amino-2-methyl-5-(diphosphooxymethyl)pyrimidine</name>
        <dbReference type="ChEBI" id="CHEBI:57841"/>
    </ligand>
</feature>
<comment type="caution">
    <text evidence="13">The sequence shown here is derived from an EMBL/GenBank/DDBJ whole genome shotgun (WGS) entry which is preliminary data.</text>
</comment>
<dbReference type="FunFam" id="3.20.20.70:FF:000096">
    <property type="entry name" value="Thiamine-phosphate synthase"/>
    <property type="match status" value="1"/>
</dbReference>
<feature type="binding site" evidence="9">
    <location>
        <position position="166"/>
    </location>
    <ligand>
        <name>2-[(2R,5Z)-2-carboxy-4-methylthiazol-5(2H)-ylidene]ethyl phosphate</name>
        <dbReference type="ChEBI" id="CHEBI:62899"/>
    </ligand>
</feature>
<keyword evidence="3 9" id="KW-0479">Metal-binding</keyword>
<evidence type="ECO:0000256" key="4">
    <source>
        <dbReference type="ARBA" id="ARBA00022842"/>
    </source>
</evidence>
<feature type="binding site" evidence="9">
    <location>
        <position position="139"/>
    </location>
    <ligand>
        <name>4-amino-2-methyl-5-(diphosphooxymethyl)pyrimidine</name>
        <dbReference type="ChEBI" id="CHEBI:57841"/>
    </ligand>
</feature>
<name>A0A2T0B666_9CLOT</name>
<evidence type="ECO:0000313" key="13">
    <source>
        <dbReference type="EMBL" id="PRR79362.1"/>
    </source>
</evidence>
<protein>
    <recommendedName>
        <fullName evidence="9">Thiamine-phosphate synthase</fullName>
        <shortName evidence="9">TP synthase</shortName>
        <shortName evidence="9">TPS</shortName>
        <ecNumber evidence="9">2.5.1.3</ecNumber>
    </recommendedName>
    <alternativeName>
        <fullName evidence="9">Thiamine-phosphate pyrophosphorylase</fullName>
        <shortName evidence="9">TMP pyrophosphorylase</shortName>
        <shortName evidence="9">TMP-PPase</shortName>
    </alternativeName>
</protein>
<dbReference type="CDD" id="cd00564">
    <property type="entry name" value="TMP_TenI"/>
    <property type="match status" value="1"/>
</dbReference>
<feature type="binding site" evidence="9">
    <location>
        <position position="72"/>
    </location>
    <ligand>
        <name>Mg(2+)</name>
        <dbReference type="ChEBI" id="CHEBI:18420"/>
    </ligand>
</feature>
<evidence type="ECO:0000256" key="9">
    <source>
        <dbReference type="HAMAP-Rule" id="MF_00097"/>
    </source>
</evidence>
<feature type="binding site" evidence="9">
    <location>
        <position position="71"/>
    </location>
    <ligand>
        <name>4-amino-2-methyl-5-(diphosphooxymethyl)pyrimidine</name>
        <dbReference type="ChEBI" id="CHEBI:57841"/>
    </ligand>
</feature>
<feature type="binding site" evidence="9">
    <location>
        <begin position="136"/>
        <end position="138"/>
    </location>
    <ligand>
        <name>2-[(2R,5Z)-2-carboxy-4-methylthiazol-5(2H)-ylidene]ethyl phosphate</name>
        <dbReference type="ChEBI" id="CHEBI:62899"/>
    </ligand>
</feature>
<evidence type="ECO:0000256" key="6">
    <source>
        <dbReference type="ARBA" id="ARBA00047334"/>
    </source>
</evidence>
<comment type="catalytic activity">
    <reaction evidence="8 9 10">
        <text>2-[(2R,5Z)-2-carboxy-4-methylthiazol-5(2H)-ylidene]ethyl phosphate + 4-amino-2-methyl-5-(diphosphooxymethyl)pyrimidine + 2 H(+) = thiamine phosphate + CO2 + diphosphate</text>
        <dbReference type="Rhea" id="RHEA:47844"/>
        <dbReference type="ChEBI" id="CHEBI:15378"/>
        <dbReference type="ChEBI" id="CHEBI:16526"/>
        <dbReference type="ChEBI" id="CHEBI:33019"/>
        <dbReference type="ChEBI" id="CHEBI:37575"/>
        <dbReference type="ChEBI" id="CHEBI:57841"/>
        <dbReference type="ChEBI" id="CHEBI:62899"/>
        <dbReference type="EC" id="2.5.1.3"/>
    </reaction>
</comment>
<dbReference type="PANTHER" id="PTHR20857">
    <property type="entry name" value="THIAMINE-PHOSPHATE PYROPHOSPHORYLASE"/>
    <property type="match status" value="1"/>
</dbReference>
<dbReference type="GO" id="GO:0009229">
    <property type="term" value="P:thiamine diphosphate biosynthetic process"/>
    <property type="evidence" value="ECO:0007669"/>
    <property type="project" value="UniProtKB-UniRule"/>
</dbReference>
<comment type="cofactor">
    <cofactor evidence="9">
        <name>Mg(2+)</name>
        <dbReference type="ChEBI" id="CHEBI:18420"/>
    </cofactor>
    <text evidence="9">Binds 1 Mg(2+) ion per subunit.</text>
</comment>
<comment type="similarity">
    <text evidence="9 10">Belongs to the thiamine-phosphate synthase family.</text>
</comment>
<dbReference type="NCBIfam" id="TIGR00693">
    <property type="entry name" value="thiE"/>
    <property type="match status" value="1"/>
</dbReference>
<evidence type="ECO:0000256" key="5">
    <source>
        <dbReference type="ARBA" id="ARBA00022977"/>
    </source>
</evidence>
<comment type="function">
    <text evidence="9">Condenses 4-methyl-5-(beta-hydroxyethyl)thiazole monophosphate (THZ-P) and 2-methyl-4-amino-5-hydroxymethyl pyrimidine pyrophosphate (HMP-PP) to form thiamine monophosphate (TMP).</text>
</comment>
<accession>A0A2T0B666</accession>
<keyword evidence="4 9" id="KW-0460">Magnesium</keyword>
<dbReference type="RefSeq" id="WP_106062997.1">
    <property type="nucleotide sequence ID" value="NZ_PVXO01000027.1"/>
</dbReference>
<keyword evidence="5 9" id="KW-0784">Thiamine biosynthesis</keyword>
<evidence type="ECO:0000256" key="11">
    <source>
        <dbReference type="RuleBase" id="RU004253"/>
    </source>
</evidence>
<evidence type="ECO:0000256" key="7">
    <source>
        <dbReference type="ARBA" id="ARBA00047851"/>
    </source>
</evidence>
<dbReference type="InterPro" id="IPR036206">
    <property type="entry name" value="ThiamineP_synth_sf"/>
</dbReference>
<dbReference type="GO" id="GO:0009228">
    <property type="term" value="P:thiamine biosynthetic process"/>
    <property type="evidence" value="ECO:0007669"/>
    <property type="project" value="UniProtKB-KW"/>
</dbReference>
<evidence type="ECO:0000256" key="10">
    <source>
        <dbReference type="RuleBase" id="RU003826"/>
    </source>
</evidence>
<dbReference type="Gene3D" id="3.20.20.70">
    <property type="entry name" value="Aldolase class I"/>
    <property type="match status" value="1"/>
</dbReference>
<feature type="binding site" evidence="9">
    <location>
        <position position="91"/>
    </location>
    <ligand>
        <name>Mg(2+)</name>
        <dbReference type="ChEBI" id="CHEBI:18420"/>
    </ligand>
</feature>
<dbReference type="HAMAP" id="MF_00097">
    <property type="entry name" value="TMP_synthase"/>
    <property type="match status" value="1"/>
</dbReference>
<feature type="domain" description="Thiamine phosphate synthase/TenI" evidence="12">
    <location>
        <begin position="9"/>
        <end position="189"/>
    </location>
</feature>
<dbReference type="EMBL" id="PVXO01000027">
    <property type="protein sequence ID" value="PRR79362.1"/>
    <property type="molecule type" value="Genomic_DNA"/>
</dbReference>
<dbReference type="GO" id="GO:0005737">
    <property type="term" value="C:cytoplasm"/>
    <property type="evidence" value="ECO:0007669"/>
    <property type="project" value="TreeGrafter"/>
</dbReference>
<proteinExistence type="inferred from homology"/>
<dbReference type="InterPro" id="IPR022998">
    <property type="entry name" value="ThiamineP_synth_TenI"/>
</dbReference>
<dbReference type="InterPro" id="IPR013785">
    <property type="entry name" value="Aldolase_TIM"/>
</dbReference>
<sequence>MKNSVDYTLYLVTDRGLLQGRSLEKAVEEAILGGVTLVQLREKDIDTRDFYNIALKIKAITSKYNVPLIINDRVDIALAVDADGVHIGQSDMEAKIVRKLIGEEKIIGVSARNLDEAMEAEKQGADYLGVGAIFGTTTKKDAKNVSIEELKRIKSTVSIPVVAIGGISKENVSLLKDTGIEGISVISAILAEENIKEASKNLKHLFLK</sequence>
<evidence type="ECO:0000256" key="8">
    <source>
        <dbReference type="ARBA" id="ARBA00047883"/>
    </source>
</evidence>
<dbReference type="GO" id="GO:0000287">
    <property type="term" value="F:magnesium ion binding"/>
    <property type="evidence" value="ECO:0007669"/>
    <property type="project" value="UniProtKB-UniRule"/>
</dbReference>
<comment type="catalytic activity">
    <reaction evidence="6 9 10">
        <text>4-methyl-5-(2-phosphooxyethyl)-thiazole + 4-amino-2-methyl-5-(diphosphooxymethyl)pyrimidine + H(+) = thiamine phosphate + diphosphate</text>
        <dbReference type="Rhea" id="RHEA:22328"/>
        <dbReference type="ChEBI" id="CHEBI:15378"/>
        <dbReference type="ChEBI" id="CHEBI:33019"/>
        <dbReference type="ChEBI" id="CHEBI:37575"/>
        <dbReference type="ChEBI" id="CHEBI:57841"/>
        <dbReference type="ChEBI" id="CHEBI:58296"/>
        <dbReference type="EC" id="2.5.1.3"/>
    </reaction>
</comment>
<keyword evidence="14" id="KW-1185">Reference proteome</keyword>
<dbReference type="AlphaFoldDB" id="A0A2T0B666"/>
<feature type="binding site" evidence="9">
    <location>
        <begin position="39"/>
        <end position="43"/>
    </location>
    <ligand>
        <name>4-amino-2-methyl-5-(diphosphooxymethyl)pyrimidine</name>
        <dbReference type="ChEBI" id="CHEBI:57841"/>
    </ligand>
</feature>
<dbReference type="EC" id="2.5.1.3" evidence="9"/>
<dbReference type="SUPFAM" id="SSF51391">
    <property type="entry name" value="Thiamin phosphate synthase"/>
    <property type="match status" value="1"/>
</dbReference>
<dbReference type="Pfam" id="PF02581">
    <property type="entry name" value="TMP-TENI"/>
    <property type="match status" value="1"/>
</dbReference>
<gene>
    <name evidence="9 13" type="primary">thiE</name>
    <name evidence="13" type="ORF">CLLI_08420</name>
</gene>
<comment type="pathway">
    <text evidence="1 9 11">Cofactor biosynthesis; thiamine diphosphate biosynthesis; thiamine phosphate from 4-amino-2-methyl-5-diphosphomethylpyrimidine and 4-methyl-5-(2-phosphoethyl)-thiazole: step 1/1.</text>
</comment>
<evidence type="ECO:0000256" key="3">
    <source>
        <dbReference type="ARBA" id="ARBA00022723"/>
    </source>
</evidence>
<evidence type="ECO:0000259" key="12">
    <source>
        <dbReference type="Pfam" id="PF02581"/>
    </source>
</evidence>
<dbReference type="OrthoDB" id="9812206at2"/>
<organism evidence="13 14">
    <name type="scientific">Clostridium liquoris</name>
    <dbReference type="NCBI Taxonomy" id="1289519"/>
    <lineage>
        <taxon>Bacteria</taxon>
        <taxon>Bacillati</taxon>
        <taxon>Bacillota</taxon>
        <taxon>Clostridia</taxon>
        <taxon>Eubacteriales</taxon>
        <taxon>Clostridiaceae</taxon>
        <taxon>Clostridium</taxon>
    </lineage>
</organism>
<dbReference type="PANTHER" id="PTHR20857:SF23">
    <property type="entry name" value="THIAMINE BIOSYNTHETIC BIFUNCTIONAL ENZYME"/>
    <property type="match status" value="1"/>
</dbReference>
<feature type="binding site" evidence="9">
    <location>
        <begin position="186"/>
        <end position="187"/>
    </location>
    <ligand>
        <name>2-[(2R,5Z)-2-carboxy-4-methylthiazol-5(2H)-ylidene]ethyl phosphate</name>
        <dbReference type="ChEBI" id="CHEBI:62899"/>
    </ligand>
</feature>
<evidence type="ECO:0000256" key="1">
    <source>
        <dbReference type="ARBA" id="ARBA00005165"/>
    </source>
</evidence>
<dbReference type="InterPro" id="IPR034291">
    <property type="entry name" value="TMP_synthase"/>
</dbReference>
<dbReference type="Proteomes" id="UP000239706">
    <property type="component" value="Unassembled WGS sequence"/>
</dbReference>